<dbReference type="Gene3D" id="2.60.120.920">
    <property type="match status" value="2"/>
</dbReference>
<evidence type="ECO:0000259" key="8">
    <source>
        <dbReference type="PROSITE" id="PS50188"/>
    </source>
</evidence>
<evidence type="ECO:0000313" key="9">
    <source>
        <dbReference type="EMBL" id="KAK4805736.1"/>
    </source>
</evidence>
<keyword evidence="2 4" id="KW-0863">Zinc-finger</keyword>
<reference evidence="9 10" key="1">
    <citation type="journal article" date="2023" name="J. Hered.">
        <title>Chromosome-level genome of the wood stork (Mycteria americana) provides insight into avian chromosome evolution.</title>
        <authorList>
            <person name="Flamio R. Jr."/>
            <person name="Ramstad K.M."/>
        </authorList>
    </citation>
    <scope>NUCLEOTIDE SEQUENCE [LARGE SCALE GENOMIC DNA]</scope>
    <source>
        <strain evidence="9">JAX WOST 10</strain>
    </source>
</reference>
<dbReference type="PROSITE" id="PS50188">
    <property type="entry name" value="B302_SPRY"/>
    <property type="match status" value="2"/>
</dbReference>
<dbReference type="Proteomes" id="UP001333110">
    <property type="component" value="Unassembled WGS sequence"/>
</dbReference>
<evidence type="ECO:0000313" key="10">
    <source>
        <dbReference type="Proteomes" id="UP001333110"/>
    </source>
</evidence>
<comment type="caution">
    <text evidence="9">The sequence shown here is derived from an EMBL/GenBank/DDBJ whole genome shotgun (WGS) entry which is preliminary data.</text>
</comment>
<evidence type="ECO:0000256" key="1">
    <source>
        <dbReference type="ARBA" id="ARBA00022723"/>
    </source>
</evidence>
<dbReference type="SMART" id="SM00449">
    <property type="entry name" value="SPRY"/>
    <property type="match status" value="2"/>
</dbReference>
<accession>A0AAN7MKB8</accession>
<dbReference type="CDD" id="cd16594">
    <property type="entry name" value="RING-HC_TRIM7-like_C-IV"/>
    <property type="match status" value="1"/>
</dbReference>
<dbReference type="PRINTS" id="PR01407">
    <property type="entry name" value="BUTYPHLNCDUF"/>
</dbReference>
<dbReference type="PANTHER" id="PTHR24103">
    <property type="entry name" value="E3 UBIQUITIN-PROTEIN LIGASE TRIM"/>
    <property type="match status" value="1"/>
</dbReference>
<dbReference type="PROSITE" id="PS00518">
    <property type="entry name" value="ZF_RING_1"/>
    <property type="match status" value="1"/>
</dbReference>
<dbReference type="PROSITE" id="PS50089">
    <property type="entry name" value="ZF_RING_2"/>
    <property type="match status" value="1"/>
</dbReference>
<dbReference type="InterPro" id="IPR000315">
    <property type="entry name" value="Znf_B-box"/>
</dbReference>
<dbReference type="SUPFAM" id="SSF57850">
    <property type="entry name" value="RING/U-box"/>
    <property type="match status" value="1"/>
</dbReference>
<dbReference type="InterPro" id="IPR013320">
    <property type="entry name" value="ConA-like_dom_sf"/>
</dbReference>
<dbReference type="SMART" id="SM00336">
    <property type="entry name" value="BBOX"/>
    <property type="match status" value="1"/>
</dbReference>
<dbReference type="Pfam" id="PF13765">
    <property type="entry name" value="PRY"/>
    <property type="match status" value="2"/>
</dbReference>
<proteinExistence type="predicted"/>
<dbReference type="PROSITE" id="PS50119">
    <property type="entry name" value="ZF_BBOX"/>
    <property type="match status" value="1"/>
</dbReference>
<dbReference type="InterPro" id="IPR017907">
    <property type="entry name" value="Znf_RING_CS"/>
</dbReference>
<dbReference type="GO" id="GO:0008270">
    <property type="term" value="F:zinc ion binding"/>
    <property type="evidence" value="ECO:0007669"/>
    <property type="project" value="UniProtKB-KW"/>
</dbReference>
<dbReference type="InterPro" id="IPR006574">
    <property type="entry name" value="PRY"/>
</dbReference>
<dbReference type="AlphaFoldDB" id="A0AAN7MKB8"/>
<dbReference type="Pfam" id="PF00622">
    <property type="entry name" value="SPRY"/>
    <property type="match status" value="2"/>
</dbReference>
<dbReference type="InterPro" id="IPR003879">
    <property type="entry name" value="Butyrophylin_SPRY"/>
</dbReference>
<keyword evidence="10" id="KW-1185">Reference proteome</keyword>
<name>A0AAN7MKB8_MYCAM</name>
<dbReference type="Gene3D" id="3.30.40.10">
    <property type="entry name" value="Zinc/RING finger domain, C3HC4 (zinc finger)"/>
    <property type="match status" value="1"/>
</dbReference>
<dbReference type="CDD" id="cd12888">
    <property type="entry name" value="SPRY_PRY_TRIM7_like"/>
    <property type="match status" value="2"/>
</dbReference>
<dbReference type="InterPro" id="IPR001841">
    <property type="entry name" value="Znf_RING"/>
</dbReference>
<dbReference type="SUPFAM" id="SSF57845">
    <property type="entry name" value="B-box zinc-binding domain"/>
    <property type="match status" value="1"/>
</dbReference>
<evidence type="ECO:0000256" key="2">
    <source>
        <dbReference type="ARBA" id="ARBA00022771"/>
    </source>
</evidence>
<feature type="domain" description="RING-type" evidence="6">
    <location>
        <begin position="14"/>
        <end position="55"/>
    </location>
</feature>
<evidence type="ECO:0000259" key="7">
    <source>
        <dbReference type="PROSITE" id="PS50119"/>
    </source>
</evidence>
<dbReference type="SMART" id="SM00184">
    <property type="entry name" value="RING"/>
    <property type="match status" value="1"/>
</dbReference>
<dbReference type="SUPFAM" id="SSF49899">
    <property type="entry name" value="Concanavalin A-like lectins/glucanases"/>
    <property type="match status" value="2"/>
</dbReference>
<dbReference type="InterPro" id="IPR050143">
    <property type="entry name" value="TRIM/RBCC"/>
</dbReference>
<evidence type="ECO:0000256" key="3">
    <source>
        <dbReference type="ARBA" id="ARBA00022833"/>
    </source>
</evidence>
<feature type="coiled-coil region" evidence="5">
    <location>
        <begin position="131"/>
        <end position="158"/>
    </location>
</feature>
<organism evidence="9 10">
    <name type="scientific">Mycteria americana</name>
    <name type="common">Wood stork</name>
    <dbReference type="NCBI Taxonomy" id="33587"/>
    <lineage>
        <taxon>Eukaryota</taxon>
        <taxon>Metazoa</taxon>
        <taxon>Chordata</taxon>
        <taxon>Craniata</taxon>
        <taxon>Vertebrata</taxon>
        <taxon>Euteleostomi</taxon>
        <taxon>Archelosauria</taxon>
        <taxon>Archosauria</taxon>
        <taxon>Dinosauria</taxon>
        <taxon>Saurischia</taxon>
        <taxon>Theropoda</taxon>
        <taxon>Coelurosauria</taxon>
        <taxon>Aves</taxon>
        <taxon>Neognathae</taxon>
        <taxon>Neoaves</taxon>
        <taxon>Aequornithes</taxon>
        <taxon>Ciconiiformes</taxon>
        <taxon>Ciconiidae</taxon>
        <taxon>Mycteria</taxon>
    </lineage>
</organism>
<keyword evidence="1" id="KW-0479">Metal-binding</keyword>
<protein>
    <submittedName>
        <fullName evidence="9">Uncharacterized protein</fullName>
    </submittedName>
</protein>
<dbReference type="SMART" id="SM00589">
    <property type="entry name" value="PRY"/>
    <property type="match status" value="2"/>
</dbReference>
<evidence type="ECO:0000259" key="6">
    <source>
        <dbReference type="PROSITE" id="PS50089"/>
    </source>
</evidence>
<evidence type="ECO:0000256" key="4">
    <source>
        <dbReference type="PROSITE-ProRule" id="PRU00024"/>
    </source>
</evidence>
<dbReference type="InterPro" id="IPR003877">
    <property type="entry name" value="SPRY_dom"/>
</dbReference>
<dbReference type="InterPro" id="IPR013083">
    <property type="entry name" value="Znf_RING/FYVE/PHD"/>
</dbReference>
<keyword evidence="5" id="KW-0175">Coiled coil</keyword>
<dbReference type="EMBL" id="JAUNZN010000064">
    <property type="protein sequence ID" value="KAK4805736.1"/>
    <property type="molecule type" value="Genomic_DNA"/>
</dbReference>
<feature type="domain" description="B30.2/SPRY" evidence="8">
    <location>
        <begin position="284"/>
        <end position="475"/>
    </location>
</feature>
<dbReference type="InterPro" id="IPR001870">
    <property type="entry name" value="B30.2/SPRY"/>
</dbReference>
<dbReference type="InterPro" id="IPR043136">
    <property type="entry name" value="B30.2/SPRY_sf"/>
</dbReference>
<dbReference type="Pfam" id="PF00643">
    <property type="entry name" value="zf-B_box"/>
    <property type="match status" value="1"/>
</dbReference>
<gene>
    <name evidence="9" type="ORF">QYF61_021835</name>
</gene>
<dbReference type="FunFam" id="2.60.120.920:FF:000004">
    <property type="entry name" value="Butyrophilin subfamily 1 member A1"/>
    <property type="match status" value="2"/>
</dbReference>
<dbReference type="Gene3D" id="3.30.160.60">
    <property type="entry name" value="Classic Zinc Finger"/>
    <property type="match status" value="1"/>
</dbReference>
<feature type="domain" description="B box-type" evidence="7">
    <location>
        <begin position="93"/>
        <end position="130"/>
    </location>
</feature>
<evidence type="ECO:0000256" key="5">
    <source>
        <dbReference type="SAM" id="Coils"/>
    </source>
</evidence>
<dbReference type="CDD" id="cd19762">
    <property type="entry name" value="Bbox2_TRIM7-like"/>
    <property type="match status" value="1"/>
</dbReference>
<sequence length="748" mass="85124">MQSPAESLHSEASCSICLGYFQDPVSIHCGHNFCRACITRCWEGLEAHFTCPQCRQTALRKSFRPSRELANIAEITRQLSLRGGGGAAGWENLCRQHQEALKLFCKEDQQPICMVCDRSQAHRFHAVVPIEEAAQEYKEEIQGRLQALKEEREKYLESRKTGVRKSLYLEKTENEGKKIVREFKLLHQFLKDQERLLLTQLADLDQAITRVQEEAVAKVSEEMSHLDTLIWEMEGKFQQPASQFLQDIRRLLNSCEMMKFNPPVEISSDLERRLEDFVQRNVLVRGTLRKCQDNLMFKLQEPTNVTLDPATAHPNLHLSEDRKQARGQLTQQDLPDNPERFDFEPCVLGCKGFTSGRHFWEVEVGQGGVWALGVARASVKRKGPMSLTPKEGVWALEAYHSLTSPRANLRLNPLPRRIRVSLDYEGGRVAFFSADDDASILVYTRALFNGERVFPWFKMGMGARLQEIAQTPPSEDQSVTGQLMSPLDWLEDLKNEIEKRQAKNATKLLEEISQLDTLTQGQEEKNQQLDVKSTVSRCGKVTFQLPVDVSPESEERVCNFSWRNSALKETLKKLQAIVTLDPNTAHPDLILSEDRKSVRRGEGRRDLPDNPERFDYWPFVLGCQGFAAGRHCWEVEVGDGGDWAVGVARESIRRKGHLSLCPQGGIWGVEKWGGQVRALTTRKVTLLPLRWVPRRVSIHLDYAGGTVAFFDADEGGLMFIFSHASFTGERVRPWLWVVGARSQLRLCP</sequence>
<dbReference type="Pfam" id="PF15227">
    <property type="entry name" value="zf-C3HC4_4"/>
    <property type="match status" value="1"/>
</dbReference>
<keyword evidence="3" id="KW-0862">Zinc</keyword>
<feature type="domain" description="B30.2/SPRY" evidence="8">
    <location>
        <begin position="558"/>
        <end position="748"/>
    </location>
</feature>